<dbReference type="EMBL" id="MGGL01000004">
    <property type="protein sequence ID" value="OGM27566.1"/>
    <property type="molecule type" value="Genomic_DNA"/>
</dbReference>
<gene>
    <name evidence="2" type="ORF">A2628_02140</name>
</gene>
<accession>A0A1F7YJQ1</accession>
<proteinExistence type="predicted"/>
<dbReference type="InterPro" id="IPR029044">
    <property type="entry name" value="Nucleotide-diphossugar_trans"/>
</dbReference>
<protein>
    <recommendedName>
        <fullName evidence="1">Glycosyltransferase 2-like domain-containing protein</fullName>
    </recommendedName>
</protein>
<evidence type="ECO:0000259" key="1">
    <source>
        <dbReference type="Pfam" id="PF00535"/>
    </source>
</evidence>
<dbReference type="Proteomes" id="UP000179221">
    <property type="component" value="Unassembled WGS sequence"/>
</dbReference>
<dbReference type="Gene3D" id="3.90.550.10">
    <property type="entry name" value="Spore Coat Polysaccharide Biosynthesis Protein SpsA, Chain A"/>
    <property type="match status" value="1"/>
</dbReference>
<dbReference type="InterPro" id="IPR050256">
    <property type="entry name" value="Glycosyltransferase_2"/>
</dbReference>
<reference evidence="2 3" key="1">
    <citation type="journal article" date="2016" name="Nat. Commun.">
        <title>Thousands of microbial genomes shed light on interconnected biogeochemical processes in an aquifer system.</title>
        <authorList>
            <person name="Anantharaman K."/>
            <person name="Brown C.T."/>
            <person name="Hug L.A."/>
            <person name="Sharon I."/>
            <person name="Castelle C.J."/>
            <person name="Probst A.J."/>
            <person name="Thomas B.C."/>
            <person name="Singh A."/>
            <person name="Wilkins M.J."/>
            <person name="Karaoz U."/>
            <person name="Brodie E.L."/>
            <person name="Williams K.H."/>
            <person name="Hubbard S.S."/>
            <person name="Banfield J.F."/>
        </authorList>
    </citation>
    <scope>NUCLEOTIDE SEQUENCE [LARGE SCALE GENOMIC DNA]</scope>
</reference>
<dbReference type="CDD" id="cd04179">
    <property type="entry name" value="DPM_DPG-synthase_like"/>
    <property type="match status" value="1"/>
</dbReference>
<feature type="domain" description="Glycosyltransferase 2-like" evidence="1">
    <location>
        <begin position="5"/>
        <end position="159"/>
    </location>
</feature>
<name>A0A1F7YJQ1_9BACT</name>
<comment type="caution">
    <text evidence="2">The sequence shown here is derived from an EMBL/GenBank/DDBJ whole genome shotgun (WGS) entry which is preliminary data.</text>
</comment>
<dbReference type="Pfam" id="PF00535">
    <property type="entry name" value="Glycos_transf_2"/>
    <property type="match status" value="1"/>
</dbReference>
<dbReference type="SUPFAM" id="SSF53448">
    <property type="entry name" value="Nucleotide-diphospho-sugar transferases"/>
    <property type="match status" value="1"/>
</dbReference>
<dbReference type="PANTHER" id="PTHR48090:SF7">
    <property type="entry name" value="RFBJ PROTEIN"/>
    <property type="match status" value="1"/>
</dbReference>
<sequence>MKIFIVIPTYNESKHIKKVLEGVKKTGYDIVVVDDGSTDNTNAIAKPYATVIKHKVNLGKGAAMKSGASYAFANGAEAVIFIDSDGQHNPDDISKFIEKLEKGKCEVVFGVRRIARDVPVIRGMGNRIGIVLVYLLFGIKVSDLLCGFRAITQAAFKEIIWSSTGYAVETEMVVRCAKRNLKHCSVTVQTIYLDGVKGVTILDAFSIFFDVIKWRFSL</sequence>
<dbReference type="AlphaFoldDB" id="A0A1F7YJQ1"/>
<organism evidence="2 3">
    <name type="scientific">Candidatus Woesebacteria bacterium RIFCSPHIGHO2_01_FULL_40_22</name>
    <dbReference type="NCBI Taxonomy" id="1802499"/>
    <lineage>
        <taxon>Bacteria</taxon>
        <taxon>Candidatus Woeseibacteriota</taxon>
    </lineage>
</organism>
<evidence type="ECO:0000313" key="3">
    <source>
        <dbReference type="Proteomes" id="UP000179221"/>
    </source>
</evidence>
<evidence type="ECO:0000313" key="2">
    <source>
        <dbReference type="EMBL" id="OGM27566.1"/>
    </source>
</evidence>
<dbReference type="InterPro" id="IPR001173">
    <property type="entry name" value="Glyco_trans_2-like"/>
</dbReference>
<dbReference type="PANTHER" id="PTHR48090">
    <property type="entry name" value="UNDECAPRENYL-PHOSPHATE 4-DEOXY-4-FORMAMIDO-L-ARABINOSE TRANSFERASE-RELATED"/>
    <property type="match status" value="1"/>
</dbReference>